<dbReference type="SUPFAM" id="SSF64210">
    <property type="entry name" value="Head-to-tail joining protein W, gpW"/>
    <property type="match status" value="1"/>
</dbReference>
<dbReference type="GO" id="GO:0019058">
    <property type="term" value="P:viral life cycle"/>
    <property type="evidence" value="ECO:0007669"/>
    <property type="project" value="InterPro"/>
</dbReference>
<dbReference type="EMBL" id="QNRF01000005">
    <property type="protein sequence ID" value="RBO82620.1"/>
    <property type="molecule type" value="Genomic_DNA"/>
</dbReference>
<proteinExistence type="predicted"/>
<dbReference type="AlphaFoldDB" id="A0A366CXQ4"/>
<protein>
    <submittedName>
        <fullName evidence="1">GpW protein</fullName>
    </submittedName>
</protein>
<organism evidence="1 2">
    <name type="scientific">Marinomonas aquiplantarum</name>
    <dbReference type="NCBI Taxonomy" id="491951"/>
    <lineage>
        <taxon>Bacteria</taxon>
        <taxon>Pseudomonadati</taxon>
        <taxon>Pseudomonadota</taxon>
        <taxon>Gammaproteobacteria</taxon>
        <taxon>Oceanospirillales</taxon>
        <taxon>Oceanospirillaceae</taxon>
        <taxon>Marinomonas</taxon>
    </lineage>
</organism>
<evidence type="ECO:0000313" key="2">
    <source>
        <dbReference type="Proteomes" id="UP000252086"/>
    </source>
</evidence>
<dbReference type="Gene3D" id="3.30.1580.10">
    <property type="entry name" value="Head-to-tail joining protein W"/>
    <property type="match status" value="1"/>
</dbReference>
<comment type="caution">
    <text evidence="1">The sequence shown here is derived from an EMBL/GenBank/DDBJ whole genome shotgun (WGS) entry which is preliminary data.</text>
</comment>
<gene>
    <name evidence="1" type="ORF">DFP76_10585</name>
</gene>
<dbReference type="OrthoDB" id="6106423at2"/>
<keyword evidence="2" id="KW-1185">Reference proteome</keyword>
<dbReference type="Pfam" id="PF02831">
    <property type="entry name" value="gpW"/>
    <property type="match status" value="1"/>
</dbReference>
<dbReference type="Proteomes" id="UP000252086">
    <property type="component" value="Unassembled WGS sequence"/>
</dbReference>
<accession>A0A366CXQ4</accession>
<dbReference type="InterPro" id="IPR004174">
    <property type="entry name" value="GpW"/>
</dbReference>
<dbReference type="InterPro" id="IPR036626">
    <property type="entry name" value="GpW_sf"/>
</dbReference>
<reference evidence="1 2" key="1">
    <citation type="submission" date="2018-06" db="EMBL/GenBank/DDBJ databases">
        <title>Genomic Encyclopedia of Type Strains, Phase III (KMG-III): the genomes of soil and plant-associated and newly described type strains.</title>
        <authorList>
            <person name="Whitman W."/>
        </authorList>
    </citation>
    <scope>NUCLEOTIDE SEQUENCE [LARGE SCALE GENOMIC DNA]</scope>
    <source>
        <strain evidence="1 2">CECT 7732</strain>
    </source>
</reference>
<dbReference type="RefSeq" id="WP_113874583.1">
    <property type="nucleotide sequence ID" value="NZ_QNRF01000005.1"/>
</dbReference>
<sequence length="77" mass="8730">MPIYSTEDNLKIVQQAITDLVQGKRKVRVEYTNPQGGRTAMQYTEVSLSELRGLERQMISDLQAAPLMESVDVEVLF</sequence>
<name>A0A366CXQ4_9GAMM</name>
<evidence type="ECO:0000313" key="1">
    <source>
        <dbReference type="EMBL" id="RBO82620.1"/>
    </source>
</evidence>